<proteinExistence type="predicted"/>
<protein>
    <recommendedName>
        <fullName evidence="3">Lipoprotein</fullName>
    </recommendedName>
</protein>
<accession>A0ABS3PYZ8</accession>
<evidence type="ECO:0000313" key="1">
    <source>
        <dbReference type="EMBL" id="MBO1884565.1"/>
    </source>
</evidence>
<keyword evidence="2" id="KW-1185">Reference proteome</keyword>
<dbReference type="RefSeq" id="WP_208059036.1">
    <property type="nucleotide sequence ID" value="NZ_JAGDYP010000006.1"/>
</dbReference>
<dbReference type="EMBL" id="JAGDYP010000006">
    <property type="protein sequence ID" value="MBO1884565.1"/>
    <property type="molecule type" value="Genomic_DNA"/>
</dbReference>
<gene>
    <name evidence="1" type="ORF">J4N46_09110</name>
</gene>
<name>A0ABS3PYZ8_9FLAO</name>
<dbReference type="PROSITE" id="PS51257">
    <property type="entry name" value="PROKAR_LIPOPROTEIN"/>
    <property type="match status" value="1"/>
</dbReference>
<evidence type="ECO:0008006" key="3">
    <source>
        <dbReference type="Google" id="ProtNLM"/>
    </source>
</evidence>
<evidence type="ECO:0000313" key="2">
    <source>
        <dbReference type="Proteomes" id="UP000681610"/>
    </source>
</evidence>
<dbReference type="Proteomes" id="UP000681610">
    <property type="component" value="Unassembled WGS sequence"/>
</dbReference>
<organism evidence="1 2">
    <name type="scientific">Capnocytophaga bilenii</name>
    <dbReference type="NCBI Taxonomy" id="2819369"/>
    <lineage>
        <taxon>Bacteria</taxon>
        <taxon>Pseudomonadati</taxon>
        <taxon>Bacteroidota</taxon>
        <taxon>Flavobacteriia</taxon>
        <taxon>Flavobacteriales</taxon>
        <taxon>Flavobacteriaceae</taxon>
        <taxon>Capnocytophaga</taxon>
    </lineage>
</organism>
<sequence length="139" mass="16329">MYKVIKIVIIMGILSSIFSCKVEKDIFIYRTEEFKKKEKTFKLSLDEAGQKCIKYILKEEIANDGSFELDIIYGDYYIFKPKGELYNLKTGNYNLSGIWINGNTGEIKEVKTNENIKILLGYNSHMPYMRRIEKDKEEN</sequence>
<reference evidence="1 2" key="1">
    <citation type="submission" date="2021-03" db="EMBL/GenBank/DDBJ databases">
        <title>Isolation and description of Capnocytophaga bilenii sp. nov., a novel Capnocytophaga species, isolated from a gingivitis subject.</title>
        <authorList>
            <person name="Antezack A."/>
            <person name="Monnet-Corti V."/>
            <person name="La Scola B."/>
        </authorList>
    </citation>
    <scope>NUCLEOTIDE SEQUENCE [LARGE SCALE GENOMIC DNA]</scope>
    <source>
        <strain evidence="1 2">Marseille-Q4570</strain>
    </source>
</reference>
<comment type="caution">
    <text evidence="1">The sequence shown here is derived from an EMBL/GenBank/DDBJ whole genome shotgun (WGS) entry which is preliminary data.</text>
</comment>